<organism evidence="7 8">
    <name type="scientific">Streptococcus oralis subsp. dentisani</name>
    <dbReference type="NCBI Taxonomy" id="1458253"/>
    <lineage>
        <taxon>Bacteria</taxon>
        <taxon>Bacillati</taxon>
        <taxon>Bacillota</taxon>
        <taxon>Bacilli</taxon>
        <taxon>Lactobacillales</taxon>
        <taxon>Streptococcaceae</taxon>
        <taxon>Streptococcus</taxon>
    </lineage>
</organism>
<feature type="domain" description="Gram-positive cocci surface proteins LPxTG" evidence="6">
    <location>
        <begin position="1428"/>
        <end position="1461"/>
    </location>
</feature>
<feature type="compositionally biased region" description="Polar residues" evidence="5">
    <location>
        <begin position="1053"/>
        <end position="1066"/>
    </location>
</feature>
<dbReference type="EMBL" id="PKIG01000010">
    <property type="protein sequence ID" value="PLA03305.1"/>
    <property type="molecule type" value="Genomic_DNA"/>
</dbReference>
<evidence type="ECO:0000256" key="5">
    <source>
        <dbReference type="SAM" id="MobiDB-lite"/>
    </source>
</evidence>
<evidence type="ECO:0000256" key="3">
    <source>
        <dbReference type="ARBA" id="ARBA00022729"/>
    </source>
</evidence>
<evidence type="ECO:0000256" key="4">
    <source>
        <dbReference type="ARBA" id="ARBA00023088"/>
    </source>
</evidence>
<evidence type="ECO:0000256" key="2">
    <source>
        <dbReference type="ARBA" id="ARBA00022525"/>
    </source>
</evidence>
<gene>
    <name evidence="7" type="ORF">CYK16_10260</name>
</gene>
<reference evidence="7 8" key="1">
    <citation type="submission" date="2017-12" db="EMBL/GenBank/DDBJ databases">
        <title>Phylogenetic diversity of female urinary microbiome.</title>
        <authorList>
            <person name="Thomas-White K."/>
            <person name="Wolfe A.J."/>
        </authorList>
    </citation>
    <scope>NUCLEOTIDE SEQUENCE [LARGE SCALE GENOMIC DNA]</scope>
    <source>
        <strain evidence="7 8">UMB0832</strain>
    </source>
</reference>
<name>A0A2I1UBR5_STROR</name>
<accession>A0A2I1UBR5</accession>
<evidence type="ECO:0000313" key="7">
    <source>
        <dbReference type="EMBL" id="PLA03305.1"/>
    </source>
</evidence>
<dbReference type="NCBIfam" id="TIGR01167">
    <property type="entry name" value="LPXTG_anchor"/>
    <property type="match status" value="1"/>
</dbReference>
<sequence>PPGTKVEIPGKDGNPITVTIGEDGKGKVPNSELPEGKVPGTSKITVPGQPSVDVPNVTTPSKIIPGAPTTEQPVEIEITRKPNGDAVVTPKKPGGSTYPPGTKVEIPGEDKDGNPITITVTIDDNGSGEVPNDNLPKKDVPGTGTVTEPKKNPSQPVKVTTPARKTPTLDVEQDPKTGDVTVTPKKPDGSKFSSGTKVEIPGKDKDHPITVTIGEDGKGKVPNSELPEGKTPGTGKITEPGKPTEEVPEVTTPAKVTPTVDLEQDPKTGDVTVTPKKPDGSIYPPGTVVEIPGKGDKPITVTIGEDGKGKVPNSELPDGKVTKPGKITEPGKPSVEVPEVTTPAKVTPTVDLEQDPKTGDVTVTPKKPDGSTYPPGTTVEIPVKGDKPITVTIGEDGKGKVPNSELPEGKVPGTGKITEPGKPAVEVPEVTTPAKVTPTVDLEQDPKTGDVTVTPKKPDGSIYPPGTVVEIPGKGDKPITVTIGEDGKGKVPNSELPDGKVTKPGKITEPGKPAVEVPEVTTPAKVTPTVDLEQDPKTGDVTVTPKQPDGSIYPPGTVVEIPGKGDKPITVTIGEDGKGKVPNSELPDGKVTKPGKITEPGKPSVEVPEVTTPAKVTPTVDLEQDPKTGDVTVTPKKPDGSTYPPGTKVEIPGKDKDHPITVTIGEDGKGKVPNSDLPEGKAPGTGKITEPGKPAVEVPNVTTPAHKTPTLDVKRDPETGDVTVTPKKPDGSTYPPGTVVEIPGKGGKPITVTIGEDGKGKVPNSDLPDVETPGIGKITEPGKPAVEVPNVTTPAKFTPETPVTEKPGKIEITQQPNGNAIVTPKKPDGTTYPSGSRVEIPGENGTTITVIIGDNGSGEVPNDNLPKTNVPGTGTVTEPNKKPSQPVDVTTPAHKTPTLDVKRDPETGDVTVTPKKPDGSIYPPGTVVEIPGKDGKPITVTIGEDGKGKVPNSELPDGKVPGTGKITEPGKPAVEVPNVTTPAKFTPETPVTEKPGKIEITQQPNGNAIVTPKKPDGSTYPSGSKVEIPGENGTTITVIIGDNGSGEVPNDNLPKTNVPGTGTVTEPNKKPSQPVDVTTPAHKTPTLDVKRDPETGDVTVTPKKPDGSIYPPGTVVEIPGKDGKPITVTIGEDGKGKVPNSELPDGKVPGTGKITEPGKPAVEVPNVTTPAKFTPETPVTEKPGKIEITQQPNGNAIVTPKKPDGTTYPSGSKVEIPGENGTTITVTIGDNGSGEVPNDKLPKGDLPGKGTVTEPNKKPSQPVDVTTPARKTPTIELDQDPETGDVTVTPKKPDGSTYPPGTTVEIPGKDGNPIIVTIDKEGKGKVPNSELPDGKVPGTGKITEPGQPTVEVPDVTTPGKVTPSTDTNPVAPVTPDMPVKPDTNGDSGQDKPAPATPTPNTVAPNADQVDAKTTVDNGAKSNDSQNVLPNTGTESNAALASLGLLGLLSGFGLVARKKNED</sequence>
<dbReference type="InterPro" id="IPR041339">
    <property type="entry name" value="Ig-like_bac"/>
</dbReference>
<keyword evidence="1" id="KW-0134">Cell wall</keyword>
<evidence type="ECO:0000313" key="8">
    <source>
        <dbReference type="Proteomes" id="UP000234761"/>
    </source>
</evidence>
<protein>
    <recommendedName>
        <fullName evidence="6">Gram-positive cocci surface proteins LPxTG domain-containing protein</fullName>
    </recommendedName>
</protein>
<dbReference type="Pfam" id="PF00746">
    <property type="entry name" value="Gram_pos_anchor"/>
    <property type="match status" value="1"/>
</dbReference>
<keyword evidence="8" id="KW-1185">Reference proteome</keyword>
<dbReference type="Pfam" id="PF18200">
    <property type="entry name" value="Big_11"/>
    <property type="match status" value="13"/>
</dbReference>
<comment type="caution">
    <text evidence="7">The sequence shown here is derived from an EMBL/GenBank/DDBJ whole genome shotgun (WGS) entry which is preliminary data.</text>
</comment>
<feature type="non-terminal residue" evidence="7">
    <location>
        <position position="1"/>
    </location>
</feature>
<proteinExistence type="predicted"/>
<feature type="region of interest" description="Disordered" evidence="5">
    <location>
        <begin position="1"/>
        <end position="1433"/>
    </location>
</feature>
<feature type="compositionally biased region" description="Polar residues" evidence="5">
    <location>
        <begin position="1220"/>
        <end position="1230"/>
    </location>
</feature>
<evidence type="ECO:0000259" key="6">
    <source>
        <dbReference type="PROSITE" id="PS50847"/>
    </source>
</evidence>
<keyword evidence="3" id="KW-0732">Signal</keyword>
<keyword evidence="2" id="KW-0964">Secreted</keyword>
<dbReference type="InterPro" id="IPR019931">
    <property type="entry name" value="LPXTG_anchor"/>
</dbReference>
<dbReference type="RefSeq" id="WP_142374675.1">
    <property type="nucleotide sequence ID" value="NZ_PKIG01000010.1"/>
</dbReference>
<dbReference type="Proteomes" id="UP000234761">
    <property type="component" value="Unassembled WGS sequence"/>
</dbReference>
<evidence type="ECO:0000256" key="1">
    <source>
        <dbReference type="ARBA" id="ARBA00022512"/>
    </source>
</evidence>
<keyword evidence="4" id="KW-0572">Peptidoglycan-anchor</keyword>
<feature type="compositionally biased region" description="Polar residues" evidence="5">
    <location>
        <begin position="865"/>
        <end position="878"/>
    </location>
</feature>
<feature type="compositionally biased region" description="Polar residues" evidence="5">
    <location>
        <begin position="1414"/>
        <end position="1433"/>
    </location>
</feature>
<dbReference type="PROSITE" id="PS50847">
    <property type="entry name" value="GRAM_POS_ANCHORING"/>
    <property type="match status" value="1"/>
</dbReference>